<evidence type="ECO:0000313" key="2">
    <source>
        <dbReference type="EMBL" id="QHS84473.1"/>
    </source>
</evidence>
<dbReference type="EMBL" id="MN738808">
    <property type="protein sequence ID" value="QHS84473.1"/>
    <property type="molecule type" value="Genomic_DNA"/>
</dbReference>
<evidence type="ECO:0000256" key="1">
    <source>
        <dbReference type="SAM" id="Coils"/>
    </source>
</evidence>
<keyword evidence="1" id="KW-0175">Coiled coil</keyword>
<protein>
    <submittedName>
        <fullName evidence="2">Uncharacterized protein</fullName>
    </submittedName>
</protein>
<proteinExistence type="predicted"/>
<reference evidence="2" key="1">
    <citation type="journal article" date="2020" name="Nature">
        <title>Giant virus diversity and host interactions through global metagenomics.</title>
        <authorList>
            <person name="Schulz F."/>
            <person name="Roux S."/>
            <person name="Paez-Espino D."/>
            <person name="Jungbluth S."/>
            <person name="Walsh D.A."/>
            <person name="Denef V.J."/>
            <person name="McMahon K.D."/>
            <person name="Konstantinidis K.T."/>
            <person name="Eloe-Fadrosh E.A."/>
            <person name="Kyrpides N.C."/>
            <person name="Woyke T."/>
        </authorList>
    </citation>
    <scope>NUCLEOTIDE SEQUENCE</scope>
    <source>
        <strain evidence="2">GVMAG-S-ERX556022-25</strain>
    </source>
</reference>
<dbReference type="AlphaFoldDB" id="A0A6C0AYB7"/>
<sequence>MDKPVIYKANKVAWLPEKFNEKNITKSFRLIDTIERKDIDNNLNNEKKEQEENLNLNNEIMLMNDIIALENELDSVNKKYIELLKNYKYVLRVNKLYEKLIVNINK</sequence>
<accession>A0A6C0AYB7</accession>
<name>A0A6C0AYB7_9ZZZZ</name>
<organism evidence="2">
    <name type="scientific">viral metagenome</name>
    <dbReference type="NCBI Taxonomy" id="1070528"/>
    <lineage>
        <taxon>unclassified sequences</taxon>
        <taxon>metagenomes</taxon>
        <taxon>organismal metagenomes</taxon>
    </lineage>
</organism>
<feature type="coiled-coil region" evidence="1">
    <location>
        <begin position="39"/>
        <end position="86"/>
    </location>
</feature>